<dbReference type="Gene3D" id="3.30.420.10">
    <property type="entry name" value="Ribonuclease H-like superfamily/Ribonuclease H"/>
    <property type="match status" value="1"/>
</dbReference>
<feature type="transmembrane region" description="Helical" evidence="2">
    <location>
        <begin position="264"/>
        <end position="283"/>
    </location>
</feature>
<dbReference type="GO" id="GO:0003676">
    <property type="term" value="F:nucleic acid binding"/>
    <property type="evidence" value="ECO:0007669"/>
    <property type="project" value="InterPro"/>
</dbReference>
<dbReference type="Proteomes" id="UP000663852">
    <property type="component" value="Unassembled WGS sequence"/>
</dbReference>
<dbReference type="InterPro" id="IPR001888">
    <property type="entry name" value="Transposase_1"/>
</dbReference>
<accession>A0A815QCX1</accession>
<dbReference type="InterPro" id="IPR015915">
    <property type="entry name" value="Kelch-typ_b-propeller"/>
</dbReference>
<protein>
    <recommendedName>
        <fullName evidence="5">Transposase</fullName>
    </recommendedName>
</protein>
<sequence length="284" mass="32180">MICVWWDFEGILYSELVPNGCIINAELYCEQCDRVYDALVEKYPSLVRQKCALFQQDNAKPHTAKKTSNKFEESDGLKVLPHPAHSPDVAPPDYGLLRSTQHFMKGRRFESFDEVEETCQEFFDSKPKEMSWTMMVLILKNNCCYFCVNSSIKDHFNTAHEIFTHHLCANTCTSSTSVRIANSCCSSSSVYLLLSFDKLAYKSGKVLISGGYNNINGGDPYGAEMYDPLTETRRKMDDMSYARHHRAASLFNNGKVLTPGEIKVLYFIALYLGAVLMTIIGCWA</sequence>
<keyword evidence="1" id="KW-0880">Kelch repeat</keyword>
<evidence type="ECO:0000256" key="2">
    <source>
        <dbReference type="SAM" id="Phobius"/>
    </source>
</evidence>
<dbReference type="SMART" id="SM00612">
    <property type="entry name" value="Kelch"/>
    <property type="match status" value="1"/>
</dbReference>
<evidence type="ECO:0008006" key="5">
    <source>
        <dbReference type="Google" id="ProtNLM"/>
    </source>
</evidence>
<dbReference type="InterPro" id="IPR052709">
    <property type="entry name" value="Transposase-MT_Hybrid"/>
</dbReference>
<reference evidence="3" key="1">
    <citation type="submission" date="2021-02" db="EMBL/GenBank/DDBJ databases">
        <authorList>
            <person name="Nowell W R."/>
        </authorList>
    </citation>
    <scope>NUCLEOTIDE SEQUENCE</scope>
</reference>
<dbReference type="AlphaFoldDB" id="A0A815QCX1"/>
<keyword evidence="2" id="KW-0812">Transmembrane</keyword>
<keyword evidence="2" id="KW-1133">Transmembrane helix</keyword>
<proteinExistence type="predicted"/>
<gene>
    <name evidence="3" type="ORF">EDS130_LOCUS40183</name>
</gene>
<comment type="caution">
    <text evidence="3">The sequence shown here is derived from an EMBL/GenBank/DDBJ whole genome shotgun (WGS) entry which is preliminary data.</text>
</comment>
<organism evidence="3 4">
    <name type="scientific">Adineta ricciae</name>
    <name type="common">Rotifer</name>
    <dbReference type="NCBI Taxonomy" id="249248"/>
    <lineage>
        <taxon>Eukaryota</taxon>
        <taxon>Metazoa</taxon>
        <taxon>Spiralia</taxon>
        <taxon>Gnathifera</taxon>
        <taxon>Rotifera</taxon>
        <taxon>Eurotatoria</taxon>
        <taxon>Bdelloidea</taxon>
        <taxon>Adinetida</taxon>
        <taxon>Adinetidae</taxon>
        <taxon>Adineta</taxon>
    </lineage>
</organism>
<dbReference type="EMBL" id="CAJNOJ010000477">
    <property type="protein sequence ID" value="CAF1461422.1"/>
    <property type="molecule type" value="Genomic_DNA"/>
</dbReference>
<evidence type="ECO:0000313" key="3">
    <source>
        <dbReference type="EMBL" id="CAF1461422.1"/>
    </source>
</evidence>
<evidence type="ECO:0000313" key="4">
    <source>
        <dbReference type="Proteomes" id="UP000663852"/>
    </source>
</evidence>
<dbReference type="PANTHER" id="PTHR46060">
    <property type="entry name" value="MARINER MOS1 TRANSPOSASE-LIKE PROTEIN"/>
    <property type="match status" value="1"/>
</dbReference>
<evidence type="ECO:0000256" key="1">
    <source>
        <dbReference type="ARBA" id="ARBA00022441"/>
    </source>
</evidence>
<dbReference type="SUPFAM" id="SSF117281">
    <property type="entry name" value="Kelch motif"/>
    <property type="match status" value="1"/>
</dbReference>
<dbReference type="OrthoDB" id="10017160at2759"/>
<name>A0A815QCX1_ADIRI</name>
<keyword evidence="2" id="KW-0472">Membrane</keyword>
<dbReference type="PANTHER" id="PTHR46060:SF1">
    <property type="entry name" value="MARINER MOS1 TRANSPOSASE-LIKE PROTEIN"/>
    <property type="match status" value="1"/>
</dbReference>
<dbReference type="Pfam" id="PF01359">
    <property type="entry name" value="Transposase_1"/>
    <property type="match status" value="1"/>
</dbReference>
<dbReference type="InterPro" id="IPR036397">
    <property type="entry name" value="RNaseH_sf"/>
</dbReference>
<dbReference type="InterPro" id="IPR006652">
    <property type="entry name" value="Kelch_1"/>
</dbReference>